<sequence length="80" mass="9204">MVAKYHEKYLREELRDVKELEVSRELVRFPLSSFFSFSLDPTPIPWGSKREDGRPTPGPLHHEGVGLRVLTLPTRECVIG</sequence>
<proteinExistence type="predicted"/>
<dbReference type="Proteomes" id="UP001519460">
    <property type="component" value="Unassembled WGS sequence"/>
</dbReference>
<protein>
    <submittedName>
        <fullName evidence="1">Uncharacterized protein</fullName>
    </submittedName>
</protein>
<comment type="caution">
    <text evidence="1">The sequence shown here is derived from an EMBL/GenBank/DDBJ whole genome shotgun (WGS) entry which is preliminary data.</text>
</comment>
<reference evidence="1 2" key="1">
    <citation type="journal article" date="2023" name="Sci. Data">
        <title>Genome assembly of the Korean intertidal mud-creeper Batillaria attramentaria.</title>
        <authorList>
            <person name="Patra A.K."/>
            <person name="Ho P.T."/>
            <person name="Jun S."/>
            <person name="Lee S.J."/>
            <person name="Kim Y."/>
            <person name="Won Y.J."/>
        </authorList>
    </citation>
    <scope>NUCLEOTIDE SEQUENCE [LARGE SCALE GENOMIC DNA]</scope>
    <source>
        <strain evidence="1">Wonlab-2016</strain>
    </source>
</reference>
<name>A0ABD0LLL9_9CAEN</name>
<accession>A0ABD0LLL9</accession>
<gene>
    <name evidence="1" type="ORF">BaRGS_00008443</name>
</gene>
<evidence type="ECO:0000313" key="2">
    <source>
        <dbReference type="Proteomes" id="UP001519460"/>
    </source>
</evidence>
<dbReference type="EMBL" id="JACVVK020000038">
    <property type="protein sequence ID" value="KAK7500220.1"/>
    <property type="molecule type" value="Genomic_DNA"/>
</dbReference>
<keyword evidence="2" id="KW-1185">Reference proteome</keyword>
<dbReference type="AlphaFoldDB" id="A0ABD0LLL9"/>
<organism evidence="1 2">
    <name type="scientific">Batillaria attramentaria</name>
    <dbReference type="NCBI Taxonomy" id="370345"/>
    <lineage>
        <taxon>Eukaryota</taxon>
        <taxon>Metazoa</taxon>
        <taxon>Spiralia</taxon>
        <taxon>Lophotrochozoa</taxon>
        <taxon>Mollusca</taxon>
        <taxon>Gastropoda</taxon>
        <taxon>Caenogastropoda</taxon>
        <taxon>Sorbeoconcha</taxon>
        <taxon>Cerithioidea</taxon>
        <taxon>Batillariidae</taxon>
        <taxon>Batillaria</taxon>
    </lineage>
</organism>
<evidence type="ECO:0000313" key="1">
    <source>
        <dbReference type="EMBL" id="KAK7500220.1"/>
    </source>
</evidence>